<dbReference type="InParanoid" id="G0PDK1"/>
<dbReference type="HOGENOM" id="CLU_2706990_0_0_1"/>
<organism evidence="2">
    <name type="scientific">Caenorhabditis brenneri</name>
    <name type="common">Nematode worm</name>
    <dbReference type="NCBI Taxonomy" id="135651"/>
    <lineage>
        <taxon>Eukaryota</taxon>
        <taxon>Metazoa</taxon>
        <taxon>Ecdysozoa</taxon>
        <taxon>Nematoda</taxon>
        <taxon>Chromadorea</taxon>
        <taxon>Rhabditida</taxon>
        <taxon>Rhabditina</taxon>
        <taxon>Rhabditomorpha</taxon>
        <taxon>Rhabditoidea</taxon>
        <taxon>Rhabditidae</taxon>
        <taxon>Peloderinae</taxon>
        <taxon>Caenorhabditis</taxon>
    </lineage>
</organism>
<evidence type="ECO:0000313" key="1">
    <source>
        <dbReference type="EMBL" id="EGT51889.1"/>
    </source>
</evidence>
<reference evidence="2" key="1">
    <citation type="submission" date="2011-07" db="EMBL/GenBank/DDBJ databases">
        <authorList>
            <consortium name="Caenorhabditis brenneri Sequencing and Analysis Consortium"/>
            <person name="Wilson R.K."/>
        </authorList>
    </citation>
    <scope>NUCLEOTIDE SEQUENCE [LARGE SCALE GENOMIC DNA]</scope>
    <source>
        <strain evidence="2">PB2801</strain>
    </source>
</reference>
<evidence type="ECO:0000313" key="2">
    <source>
        <dbReference type="Proteomes" id="UP000008068"/>
    </source>
</evidence>
<dbReference type="EMBL" id="GL380279">
    <property type="protein sequence ID" value="EGT51889.1"/>
    <property type="molecule type" value="Genomic_DNA"/>
</dbReference>
<accession>G0PDK1</accession>
<keyword evidence="2" id="KW-1185">Reference proteome</keyword>
<gene>
    <name evidence="1" type="ORF">CAEBREN_29011</name>
</gene>
<protein>
    <submittedName>
        <fullName evidence="1">Uncharacterized protein</fullName>
    </submittedName>
</protein>
<name>G0PDK1_CAEBE</name>
<sequence>MTPPPPLIHRFICPPVPKNPNYREESGKEKEYYCLKGCCKTFFLFNLFYHPRFRDFLFFFPEVSTGFLRSGET</sequence>
<dbReference type="AlphaFoldDB" id="G0PDK1"/>
<proteinExistence type="predicted"/>
<dbReference type="Proteomes" id="UP000008068">
    <property type="component" value="Unassembled WGS sequence"/>
</dbReference>